<dbReference type="PANTHER" id="PTHR32063:SF0">
    <property type="entry name" value="SWARMING MOTILITY PROTEIN SWRC"/>
    <property type="match status" value="1"/>
</dbReference>
<dbReference type="Gene3D" id="3.30.70.1440">
    <property type="entry name" value="Multidrug efflux transporter AcrB pore domain"/>
    <property type="match status" value="1"/>
</dbReference>
<evidence type="ECO:0000256" key="1">
    <source>
        <dbReference type="SAM" id="Phobius"/>
    </source>
</evidence>
<dbReference type="InterPro" id="IPR001036">
    <property type="entry name" value="Acrflvin-R"/>
</dbReference>
<keyword evidence="1" id="KW-1133">Transmembrane helix</keyword>
<sequence length="296" mass="32198">VPMQVIGAIQPYTMGVDLGDIFIKGERVPLKLCYETPEDGYQWLKSIPVDSMLGKPSYVGVVAQLGIKETPKSIDHEDGHRVGYVEVSISGRTLSQVVKDVNALLQSDENLLQFTPELGGQASNLQETLKQFAFALVVGIVLMYLVIGAQFESLVYPFVIFLTLPMAIIGVAVVSVISGKAISIGSLMGILTLIGVTVNNGIVMVTYINQLRERGMELTRAVIEGAGRRLRPILMTSLTTVVALLPTIFSRAEGAELESPLALTIAAGLLFGVFFTLFLIPVLYSIFDKLSFRFKK</sequence>
<name>A0A7C5DUM0_9BACT</name>
<dbReference type="Gene3D" id="3.30.2090.10">
    <property type="entry name" value="Multidrug efflux transporter AcrB TolC docking domain, DN and DC subdomains"/>
    <property type="match status" value="1"/>
</dbReference>
<feature type="non-terminal residue" evidence="2">
    <location>
        <position position="1"/>
    </location>
</feature>
<comment type="caution">
    <text evidence="2">The sequence shown here is derived from an EMBL/GenBank/DDBJ whole genome shotgun (WGS) entry which is preliminary data.</text>
</comment>
<keyword evidence="1" id="KW-0812">Transmembrane</keyword>
<protein>
    <submittedName>
        <fullName evidence="2">Efflux RND transporter permease subunit</fullName>
    </submittedName>
</protein>
<dbReference type="Proteomes" id="UP000886129">
    <property type="component" value="Unassembled WGS sequence"/>
</dbReference>
<gene>
    <name evidence="2" type="ORF">ENL26_00610</name>
</gene>
<accession>A0A7C5DUM0</accession>
<organism evidence="2">
    <name type="scientific">Kosmotoga arenicorallina</name>
    <dbReference type="NCBI Taxonomy" id="688066"/>
    <lineage>
        <taxon>Bacteria</taxon>
        <taxon>Thermotogati</taxon>
        <taxon>Thermotogota</taxon>
        <taxon>Thermotogae</taxon>
        <taxon>Kosmotogales</taxon>
        <taxon>Kosmotogaceae</taxon>
        <taxon>Kosmotoga</taxon>
    </lineage>
</organism>
<dbReference type="EMBL" id="DRTH01000030">
    <property type="protein sequence ID" value="HHF08260.1"/>
    <property type="molecule type" value="Genomic_DNA"/>
</dbReference>
<feature type="transmembrane region" description="Helical" evidence="1">
    <location>
        <begin position="184"/>
        <end position="209"/>
    </location>
</feature>
<feature type="transmembrane region" description="Helical" evidence="1">
    <location>
        <begin position="230"/>
        <end position="249"/>
    </location>
</feature>
<dbReference type="InterPro" id="IPR027463">
    <property type="entry name" value="AcrB_DN_DC_subdom"/>
</dbReference>
<proteinExistence type="predicted"/>
<feature type="transmembrane region" description="Helical" evidence="1">
    <location>
        <begin position="131"/>
        <end position="147"/>
    </location>
</feature>
<feature type="transmembrane region" description="Helical" evidence="1">
    <location>
        <begin position="154"/>
        <end position="178"/>
    </location>
</feature>
<dbReference type="GO" id="GO:0005886">
    <property type="term" value="C:plasma membrane"/>
    <property type="evidence" value="ECO:0007669"/>
    <property type="project" value="TreeGrafter"/>
</dbReference>
<keyword evidence="1" id="KW-0472">Membrane</keyword>
<dbReference type="PANTHER" id="PTHR32063">
    <property type="match status" value="1"/>
</dbReference>
<dbReference type="Gene3D" id="1.20.1640.10">
    <property type="entry name" value="Multidrug efflux transporter AcrB transmembrane domain"/>
    <property type="match status" value="1"/>
</dbReference>
<dbReference type="Pfam" id="PF00873">
    <property type="entry name" value="ACR_tran"/>
    <property type="match status" value="1"/>
</dbReference>
<dbReference type="GO" id="GO:0042910">
    <property type="term" value="F:xenobiotic transmembrane transporter activity"/>
    <property type="evidence" value="ECO:0007669"/>
    <property type="project" value="TreeGrafter"/>
</dbReference>
<dbReference type="PRINTS" id="PR00702">
    <property type="entry name" value="ACRIFLAVINRP"/>
</dbReference>
<dbReference type="SUPFAM" id="SSF82866">
    <property type="entry name" value="Multidrug efflux transporter AcrB transmembrane domain"/>
    <property type="match status" value="1"/>
</dbReference>
<evidence type="ECO:0000313" key="2">
    <source>
        <dbReference type="EMBL" id="HHF08260.1"/>
    </source>
</evidence>
<reference evidence="2" key="1">
    <citation type="journal article" date="2020" name="mSystems">
        <title>Genome- and Community-Level Interaction Insights into Carbon Utilization and Element Cycling Functions of Hydrothermarchaeota in Hydrothermal Sediment.</title>
        <authorList>
            <person name="Zhou Z."/>
            <person name="Liu Y."/>
            <person name="Xu W."/>
            <person name="Pan J."/>
            <person name="Luo Z.H."/>
            <person name="Li M."/>
        </authorList>
    </citation>
    <scope>NUCLEOTIDE SEQUENCE [LARGE SCALE GENOMIC DNA]</scope>
    <source>
        <strain evidence="2">HyVt-80</strain>
    </source>
</reference>
<feature type="transmembrane region" description="Helical" evidence="1">
    <location>
        <begin position="261"/>
        <end position="287"/>
    </location>
</feature>
<dbReference type="AlphaFoldDB" id="A0A7C5DUM0"/>